<evidence type="ECO:0000313" key="4">
    <source>
        <dbReference type="Proteomes" id="UP000239494"/>
    </source>
</evidence>
<feature type="domain" description="GGDEF" evidence="2">
    <location>
        <begin position="163"/>
        <end position="279"/>
    </location>
</feature>
<dbReference type="InterPro" id="IPR029787">
    <property type="entry name" value="Nucleotide_cyclase"/>
</dbReference>
<proteinExistence type="predicted"/>
<accession>A0A2T0TJF1</accession>
<dbReference type="OrthoDB" id="3684733at2"/>
<dbReference type="AlphaFoldDB" id="A0A2T0TJF1"/>
<comment type="caution">
    <text evidence="3">The sequence shown here is derived from an EMBL/GenBank/DDBJ whole genome shotgun (WGS) entry which is preliminary data.</text>
</comment>
<dbReference type="NCBIfam" id="TIGR00254">
    <property type="entry name" value="GGDEF"/>
    <property type="match status" value="1"/>
</dbReference>
<dbReference type="Pfam" id="PF00990">
    <property type="entry name" value="GGDEF"/>
    <property type="match status" value="1"/>
</dbReference>
<evidence type="ECO:0000259" key="1">
    <source>
        <dbReference type="PROSITE" id="PS50112"/>
    </source>
</evidence>
<dbReference type="EMBL" id="PVTF01000001">
    <property type="protein sequence ID" value="PRY45837.1"/>
    <property type="molecule type" value="Genomic_DNA"/>
</dbReference>
<dbReference type="PANTHER" id="PTHR44757:SF2">
    <property type="entry name" value="BIOFILM ARCHITECTURE MAINTENANCE PROTEIN MBAA"/>
    <property type="match status" value="1"/>
</dbReference>
<dbReference type="InterPro" id="IPR035965">
    <property type="entry name" value="PAS-like_dom_sf"/>
</dbReference>
<evidence type="ECO:0000313" key="3">
    <source>
        <dbReference type="EMBL" id="PRY45837.1"/>
    </source>
</evidence>
<dbReference type="Gene3D" id="3.30.70.270">
    <property type="match status" value="1"/>
</dbReference>
<protein>
    <submittedName>
        <fullName evidence="3">Diguanylate cyclase (GGDEF)-like protein</fullName>
    </submittedName>
</protein>
<dbReference type="InterPro" id="IPR043128">
    <property type="entry name" value="Rev_trsase/Diguanyl_cyclase"/>
</dbReference>
<gene>
    <name evidence="3" type="ORF">CLV43_10197</name>
</gene>
<feature type="domain" description="PAS" evidence="1">
    <location>
        <begin position="9"/>
        <end position="53"/>
    </location>
</feature>
<keyword evidence="4" id="KW-1185">Reference proteome</keyword>
<dbReference type="PROSITE" id="PS50112">
    <property type="entry name" value="PAS"/>
    <property type="match status" value="1"/>
</dbReference>
<dbReference type="RefSeq" id="WP_106184956.1">
    <property type="nucleotide sequence ID" value="NZ_PVTF01000001.1"/>
</dbReference>
<dbReference type="CDD" id="cd01949">
    <property type="entry name" value="GGDEF"/>
    <property type="match status" value="1"/>
</dbReference>
<evidence type="ECO:0000259" key="2">
    <source>
        <dbReference type="PROSITE" id="PS50887"/>
    </source>
</evidence>
<dbReference type="PANTHER" id="PTHR44757">
    <property type="entry name" value="DIGUANYLATE CYCLASE DGCP"/>
    <property type="match status" value="1"/>
</dbReference>
<sequence length="279" mass="30202">MRTVQTAPTRPVWEELVAELPVGVLLMDAVGNVLAGNRLAADLLGLRQEDLLSSGRPVGWDVQDDSGAPLPSRAELAGQVLRTGALTIPLVVTRHGRRQAQVWAEYHPLVIRGEQRLLVLLQPVTVDVPHSRGLLDPLTGLPGRALLHDRLDQALARARTHGTVVTLVLVDVHKMAAVNAEHGFQRGDELLAVLGGRLREGLREDYTVARYGGDEFAVVAEHSCGSGEAVAERVRELAGRAVRVGSSRVRPGVRVCWVTSDGAAPMHAVIAHVEERLRR</sequence>
<dbReference type="SMART" id="SM00267">
    <property type="entry name" value="GGDEF"/>
    <property type="match status" value="1"/>
</dbReference>
<reference evidence="3 4" key="1">
    <citation type="submission" date="2018-03" db="EMBL/GenBank/DDBJ databases">
        <title>Genomic Encyclopedia of Archaeal and Bacterial Type Strains, Phase II (KMG-II): from individual species to whole genera.</title>
        <authorList>
            <person name="Goeker M."/>
        </authorList>
    </citation>
    <scope>NUCLEOTIDE SEQUENCE [LARGE SCALE GENOMIC DNA]</scope>
    <source>
        <strain evidence="3 4">DSM 44720</strain>
    </source>
</reference>
<organism evidence="3 4">
    <name type="scientific">Umezawaea tangerina</name>
    <dbReference type="NCBI Taxonomy" id="84725"/>
    <lineage>
        <taxon>Bacteria</taxon>
        <taxon>Bacillati</taxon>
        <taxon>Actinomycetota</taxon>
        <taxon>Actinomycetes</taxon>
        <taxon>Pseudonocardiales</taxon>
        <taxon>Pseudonocardiaceae</taxon>
        <taxon>Umezawaea</taxon>
    </lineage>
</organism>
<dbReference type="PROSITE" id="PS50887">
    <property type="entry name" value="GGDEF"/>
    <property type="match status" value="1"/>
</dbReference>
<dbReference type="InterPro" id="IPR052155">
    <property type="entry name" value="Biofilm_reg_signaling"/>
</dbReference>
<dbReference type="SUPFAM" id="SSF55785">
    <property type="entry name" value="PYP-like sensor domain (PAS domain)"/>
    <property type="match status" value="1"/>
</dbReference>
<name>A0A2T0TJF1_9PSEU</name>
<dbReference type="InterPro" id="IPR000014">
    <property type="entry name" value="PAS"/>
</dbReference>
<dbReference type="InterPro" id="IPR000160">
    <property type="entry name" value="GGDEF_dom"/>
</dbReference>
<dbReference type="SUPFAM" id="SSF55073">
    <property type="entry name" value="Nucleotide cyclase"/>
    <property type="match status" value="1"/>
</dbReference>
<dbReference type="Proteomes" id="UP000239494">
    <property type="component" value="Unassembled WGS sequence"/>
</dbReference>